<protein>
    <submittedName>
        <fullName evidence="2">Uncharacterized protein</fullName>
    </submittedName>
</protein>
<organism evidence="2 3">
    <name type="scientific">Dreissena polymorpha</name>
    <name type="common">Zebra mussel</name>
    <name type="synonym">Mytilus polymorpha</name>
    <dbReference type="NCBI Taxonomy" id="45954"/>
    <lineage>
        <taxon>Eukaryota</taxon>
        <taxon>Metazoa</taxon>
        <taxon>Spiralia</taxon>
        <taxon>Lophotrochozoa</taxon>
        <taxon>Mollusca</taxon>
        <taxon>Bivalvia</taxon>
        <taxon>Autobranchia</taxon>
        <taxon>Heteroconchia</taxon>
        <taxon>Euheterodonta</taxon>
        <taxon>Imparidentia</taxon>
        <taxon>Neoheterodontei</taxon>
        <taxon>Myida</taxon>
        <taxon>Dreissenoidea</taxon>
        <taxon>Dreissenidae</taxon>
        <taxon>Dreissena</taxon>
    </lineage>
</organism>
<evidence type="ECO:0000313" key="3">
    <source>
        <dbReference type="Proteomes" id="UP000828390"/>
    </source>
</evidence>
<reference evidence="2" key="1">
    <citation type="journal article" date="2019" name="bioRxiv">
        <title>The Genome of the Zebra Mussel, Dreissena polymorpha: A Resource for Invasive Species Research.</title>
        <authorList>
            <person name="McCartney M.A."/>
            <person name="Auch B."/>
            <person name="Kono T."/>
            <person name="Mallez S."/>
            <person name="Zhang Y."/>
            <person name="Obille A."/>
            <person name="Becker A."/>
            <person name="Abrahante J.E."/>
            <person name="Garbe J."/>
            <person name="Badalamenti J.P."/>
            <person name="Herman A."/>
            <person name="Mangelson H."/>
            <person name="Liachko I."/>
            <person name="Sullivan S."/>
            <person name="Sone E.D."/>
            <person name="Koren S."/>
            <person name="Silverstein K.A.T."/>
            <person name="Beckman K.B."/>
            <person name="Gohl D.M."/>
        </authorList>
    </citation>
    <scope>NUCLEOTIDE SEQUENCE</scope>
    <source>
        <strain evidence="2">Duluth1</strain>
        <tissue evidence="2">Whole animal</tissue>
    </source>
</reference>
<sequence length="769" mass="87105">MEVKVSATVASGSEELSTMTIRSSSSFESWKVYPRVHYFRKRFLDLYPRFKRVIGSLRFNINFDLMWRIDNAFNWFQNDLEIVFVGNAVLPKENAFVDINPEPKASHSASGSHEGVGNIDLTQEKAFVHISAEQQTSHHTTGSRVFLCYVQQTNEQFIQTLDNVLDYLCANISAREPLFWIVDLANSPTPQEQAFINNYISTKAEMMSRVLFGSGQLEVATTISDYIEENLADIFGLISECLLSVGMTSTFRKRGGIVIDNSNYKGRFNTDMRAYMREYDSEHDLDKTQLSRMFKCNFLIDYFVRKYSIPAGTVNLILEENDYEKRFTNRIASAMQTEIKNMGWDLNKHKKNYTLGWILNAISDVIKLLEEACEQTRETLSVMKKMLFEVNNYLHQSPFGNYTNLKDKSPVVSQTLRKKLLGIPGVYCIGTVFGEFTIYLKPECGEEVMVDYEDGRKVQPHYNVHAMDVDSLEIDFKNCRKDIRKLMKDNSFHYPYTIEVVRIKLTAQFEVEDGKTISSPWPDQTPSEYRRGTLGGIARDDDGNLFGLTCAHVVSSPHPGHAVFINEGQEIHHFATSSPLMTVAFGENPTFTLVDVAAVKVEQDMYDYCNIYMKDEEGVHKPWALYESRQDAVADERVVYKYGATTGFTRGLVASADLELPVPDLPGAIQPPDSHLILIDCLPDIPEHKRPFSGRGDSGAIVCFEMPMDNFSVINTVTRSTVFALSMIHAGEMTVDGDTSSKSVSFMLATGFRLLMAQSNVQLKCPIPQ</sequence>
<name>A0A9D4BRY2_DREPO</name>
<evidence type="ECO:0000313" key="2">
    <source>
        <dbReference type="EMBL" id="KAH3706910.1"/>
    </source>
</evidence>
<proteinExistence type="predicted"/>
<dbReference type="InterPro" id="IPR009003">
    <property type="entry name" value="Peptidase_S1_PA"/>
</dbReference>
<accession>A0A9D4BRY2</accession>
<evidence type="ECO:0000256" key="1">
    <source>
        <dbReference type="SAM" id="Coils"/>
    </source>
</evidence>
<reference evidence="2" key="2">
    <citation type="submission" date="2020-11" db="EMBL/GenBank/DDBJ databases">
        <authorList>
            <person name="McCartney M.A."/>
            <person name="Auch B."/>
            <person name="Kono T."/>
            <person name="Mallez S."/>
            <person name="Becker A."/>
            <person name="Gohl D.M."/>
            <person name="Silverstein K.A.T."/>
            <person name="Koren S."/>
            <person name="Bechman K.B."/>
            <person name="Herman A."/>
            <person name="Abrahante J.E."/>
            <person name="Garbe J."/>
        </authorList>
    </citation>
    <scope>NUCLEOTIDE SEQUENCE</scope>
    <source>
        <strain evidence="2">Duluth1</strain>
        <tissue evidence="2">Whole animal</tissue>
    </source>
</reference>
<dbReference type="SUPFAM" id="SSF50494">
    <property type="entry name" value="Trypsin-like serine proteases"/>
    <property type="match status" value="1"/>
</dbReference>
<keyword evidence="1" id="KW-0175">Coiled coil</keyword>
<keyword evidence="3" id="KW-1185">Reference proteome</keyword>
<dbReference type="Proteomes" id="UP000828390">
    <property type="component" value="Unassembled WGS sequence"/>
</dbReference>
<feature type="coiled-coil region" evidence="1">
    <location>
        <begin position="359"/>
        <end position="386"/>
    </location>
</feature>
<dbReference type="EMBL" id="JAIWYP010000014">
    <property type="protein sequence ID" value="KAH3706910.1"/>
    <property type="molecule type" value="Genomic_DNA"/>
</dbReference>
<dbReference type="AlphaFoldDB" id="A0A9D4BRY2"/>
<comment type="caution">
    <text evidence="2">The sequence shown here is derived from an EMBL/GenBank/DDBJ whole genome shotgun (WGS) entry which is preliminary data.</text>
</comment>
<gene>
    <name evidence="2" type="ORF">DPMN_066301</name>
</gene>